<feature type="transmembrane region" description="Helical" evidence="1">
    <location>
        <begin position="36"/>
        <end position="57"/>
    </location>
</feature>
<comment type="caution">
    <text evidence="3">The sequence shown here is derived from an EMBL/GenBank/DDBJ whole genome shotgun (WGS) entry which is preliminary data.</text>
</comment>
<keyword evidence="1" id="KW-1133">Transmembrane helix</keyword>
<dbReference type="InterPro" id="IPR003848">
    <property type="entry name" value="DUF218"/>
</dbReference>
<dbReference type="CDD" id="cd06259">
    <property type="entry name" value="YdcF-like"/>
    <property type="match status" value="1"/>
</dbReference>
<reference evidence="3 4" key="1">
    <citation type="journal article" date="2013" name="Genome Announc.">
        <title>Draft Genome Sequence of Strain JLT2015T, Belonging to the Family Sphingomonadaceae of the Alphaproteobacteria.</title>
        <authorList>
            <person name="Tang K."/>
            <person name="Liu K."/>
            <person name="Li S."/>
            <person name="Jiao N."/>
        </authorList>
    </citation>
    <scope>NUCLEOTIDE SEQUENCE [LARGE SCALE GENOMIC DNA]</scope>
    <source>
        <strain evidence="3 4">JLT2015</strain>
    </source>
</reference>
<gene>
    <name evidence="3" type="ORF">C725_0238</name>
</gene>
<feature type="transmembrane region" description="Helical" evidence="1">
    <location>
        <begin position="12"/>
        <end position="29"/>
    </location>
</feature>
<dbReference type="Pfam" id="PF02698">
    <property type="entry name" value="DUF218"/>
    <property type="match status" value="1"/>
</dbReference>
<protein>
    <recommendedName>
        <fullName evidence="2">DUF218 domain-containing protein</fullName>
    </recommendedName>
</protein>
<accession>M2U8K5</accession>
<dbReference type="RefSeq" id="WP_008599628.1">
    <property type="nucleotide sequence ID" value="NZ_AMRV01000001.1"/>
</dbReference>
<evidence type="ECO:0000313" key="4">
    <source>
        <dbReference type="Proteomes" id="UP000011717"/>
    </source>
</evidence>
<dbReference type="AlphaFoldDB" id="M2U8K5"/>
<dbReference type="EMBL" id="AMRV01000001">
    <property type="protein sequence ID" value="EMD84308.1"/>
    <property type="molecule type" value="Genomic_DNA"/>
</dbReference>
<evidence type="ECO:0000259" key="2">
    <source>
        <dbReference type="Pfam" id="PF02698"/>
    </source>
</evidence>
<keyword evidence="1" id="KW-0472">Membrane</keyword>
<keyword evidence="4" id="KW-1185">Reference proteome</keyword>
<proteinExistence type="predicted"/>
<dbReference type="Proteomes" id="UP000011717">
    <property type="component" value="Unassembled WGS sequence"/>
</dbReference>
<dbReference type="OrthoDB" id="9809813at2"/>
<sequence>MNYLLWNVAGPAVWPLWLACLGLAFLFGSKIPAARWALGGAVTLFLLLGLSPLPRLLMQSLEGQYQQPRTLTGYDNILVLAGGERSAATKRSGMLELREAGDRVIRSVVLARQIPESRLWIAGYGALPHRISDTGETRRLWRAAGIADERISEITQTPDTCGNLSGYADSGASGTTLLVTSAFHMPRAMACAAAAGVEAVPFPVDYRTGGDVWPLNILANLETASYALHEYAGLAYYRLSGRI</sequence>
<feature type="domain" description="DUF218" evidence="2">
    <location>
        <begin position="75"/>
        <end position="233"/>
    </location>
</feature>
<keyword evidence="1" id="KW-0812">Transmembrane</keyword>
<evidence type="ECO:0000256" key="1">
    <source>
        <dbReference type="SAM" id="Phobius"/>
    </source>
</evidence>
<evidence type="ECO:0000313" key="3">
    <source>
        <dbReference type="EMBL" id="EMD84308.1"/>
    </source>
</evidence>
<organism evidence="3 4">
    <name type="scientific">Pacificimonas flava</name>
    <dbReference type="NCBI Taxonomy" id="1234595"/>
    <lineage>
        <taxon>Bacteria</taxon>
        <taxon>Pseudomonadati</taxon>
        <taxon>Pseudomonadota</taxon>
        <taxon>Alphaproteobacteria</taxon>
        <taxon>Sphingomonadales</taxon>
        <taxon>Sphingosinicellaceae</taxon>
        <taxon>Pacificimonas</taxon>
    </lineage>
</organism>
<name>M2U8K5_9SPHN</name>